<keyword evidence="1" id="KW-0732">Signal</keyword>
<feature type="signal peptide" evidence="1">
    <location>
        <begin position="1"/>
        <end position="24"/>
    </location>
</feature>
<name>A0A512B8T0_9BACT</name>
<dbReference type="AlphaFoldDB" id="A0A512B8T0"/>
<dbReference type="InterPro" id="IPR021314">
    <property type="entry name" value="DUF2911"/>
</dbReference>
<keyword evidence="3" id="KW-1185">Reference proteome</keyword>
<proteinExistence type="predicted"/>
<dbReference type="Proteomes" id="UP000321513">
    <property type="component" value="Unassembled WGS sequence"/>
</dbReference>
<dbReference type="EMBL" id="BJYT01000002">
    <property type="protein sequence ID" value="GEO08366.1"/>
    <property type="molecule type" value="Genomic_DNA"/>
</dbReference>
<evidence type="ECO:0000313" key="3">
    <source>
        <dbReference type="Proteomes" id="UP000321513"/>
    </source>
</evidence>
<sequence length="175" mass="19294">MIMKKILFVSLVATTLLTSVNGFSQDDKSKRPSPPATATATTATGNRIAINYSQPSVKGRTVGKDIAPYGKVWRTGANEATVFEISKDAKIEGKYPLKAGKYGLYSLPGEKKWTVIFNKTWNQWGTVYSEAEDALRVELDTKKAPQFTEKMTFQVGKDGTVNLMWGDKAVSFTVK</sequence>
<accession>A0A512B8T0</accession>
<evidence type="ECO:0000313" key="2">
    <source>
        <dbReference type="EMBL" id="GEO08366.1"/>
    </source>
</evidence>
<dbReference type="Pfam" id="PF11138">
    <property type="entry name" value="DUF2911"/>
    <property type="match status" value="1"/>
</dbReference>
<organism evidence="2 3">
    <name type="scientific">Segetibacter aerophilus</name>
    <dbReference type="NCBI Taxonomy" id="670293"/>
    <lineage>
        <taxon>Bacteria</taxon>
        <taxon>Pseudomonadati</taxon>
        <taxon>Bacteroidota</taxon>
        <taxon>Chitinophagia</taxon>
        <taxon>Chitinophagales</taxon>
        <taxon>Chitinophagaceae</taxon>
        <taxon>Segetibacter</taxon>
    </lineage>
</organism>
<protein>
    <recommendedName>
        <fullName evidence="4">DUF2911 domain-containing protein</fullName>
    </recommendedName>
</protein>
<evidence type="ECO:0000256" key="1">
    <source>
        <dbReference type="SAM" id="SignalP"/>
    </source>
</evidence>
<evidence type="ECO:0008006" key="4">
    <source>
        <dbReference type="Google" id="ProtNLM"/>
    </source>
</evidence>
<comment type="caution">
    <text evidence="2">The sequence shown here is derived from an EMBL/GenBank/DDBJ whole genome shotgun (WGS) entry which is preliminary data.</text>
</comment>
<feature type="chain" id="PRO_5022200314" description="DUF2911 domain-containing protein" evidence="1">
    <location>
        <begin position="25"/>
        <end position="175"/>
    </location>
</feature>
<reference evidence="2 3" key="1">
    <citation type="submission" date="2019-07" db="EMBL/GenBank/DDBJ databases">
        <title>Whole genome shotgun sequence of Segetibacter aerophilus NBRC 106135.</title>
        <authorList>
            <person name="Hosoyama A."/>
            <person name="Uohara A."/>
            <person name="Ohji S."/>
            <person name="Ichikawa N."/>
        </authorList>
    </citation>
    <scope>NUCLEOTIDE SEQUENCE [LARGE SCALE GENOMIC DNA]</scope>
    <source>
        <strain evidence="2 3">NBRC 106135</strain>
    </source>
</reference>
<gene>
    <name evidence="2" type="ORF">SAE01_08620</name>
</gene>